<name>A0ABD0K9K5_9CAEN</name>
<evidence type="ECO:0000313" key="1">
    <source>
        <dbReference type="EMBL" id="KAK7483806.1"/>
    </source>
</evidence>
<evidence type="ECO:0000313" key="2">
    <source>
        <dbReference type="Proteomes" id="UP001519460"/>
    </source>
</evidence>
<gene>
    <name evidence="1" type="ORF">BaRGS_00024914</name>
</gene>
<sequence>MQQIRPHVEEISAHSSKPDQLYDLLVSNSTYKSFTVCWTHACDKTLERSFRLLYSLQ</sequence>
<protein>
    <submittedName>
        <fullName evidence="1">Uncharacterized protein</fullName>
    </submittedName>
</protein>
<proteinExistence type="predicted"/>
<comment type="caution">
    <text evidence="1">The sequence shown here is derived from an EMBL/GenBank/DDBJ whole genome shotgun (WGS) entry which is preliminary data.</text>
</comment>
<keyword evidence="2" id="KW-1185">Reference proteome</keyword>
<dbReference type="Proteomes" id="UP001519460">
    <property type="component" value="Unassembled WGS sequence"/>
</dbReference>
<dbReference type="EMBL" id="JACVVK020000220">
    <property type="protein sequence ID" value="KAK7483806.1"/>
    <property type="molecule type" value="Genomic_DNA"/>
</dbReference>
<accession>A0ABD0K9K5</accession>
<organism evidence="1 2">
    <name type="scientific">Batillaria attramentaria</name>
    <dbReference type="NCBI Taxonomy" id="370345"/>
    <lineage>
        <taxon>Eukaryota</taxon>
        <taxon>Metazoa</taxon>
        <taxon>Spiralia</taxon>
        <taxon>Lophotrochozoa</taxon>
        <taxon>Mollusca</taxon>
        <taxon>Gastropoda</taxon>
        <taxon>Caenogastropoda</taxon>
        <taxon>Sorbeoconcha</taxon>
        <taxon>Cerithioidea</taxon>
        <taxon>Batillariidae</taxon>
        <taxon>Batillaria</taxon>
    </lineage>
</organism>
<dbReference type="AlphaFoldDB" id="A0ABD0K9K5"/>
<reference evidence="1 2" key="1">
    <citation type="journal article" date="2023" name="Sci. Data">
        <title>Genome assembly of the Korean intertidal mud-creeper Batillaria attramentaria.</title>
        <authorList>
            <person name="Patra A.K."/>
            <person name="Ho P.T."/>
            <person name="Jun S."/>
            <person name="Lee S.J."/>
            <person name="Kim Y."/>
            <person name="Won Y.J."/>
        </authorList>
    </citation>
    <scope>NUCLEOTIDE SEQUENCE [LARGE SCALE GENOMIC DNA]</scope>
    <source>
        <strain evidence="1">Wonlab-2016</strain>
    </source>
</reference>
<feature type="non-terminal residue" evidence="1">
    <location>
        <position position="57"/>
    </location>
</feature>